<evidence type="ECO:0000313" key="7">
    <source>
        <dbReference type="EMBL" id="RVU38000.1"/>
    </source>
</evidence>
<evidence type="ECO:0000259" key="6">
    <source>
        <dbReference type="PROSITE" id="PS51123"/>
    </source>
</evidence>
<dbReference type="EMBL" id="SADE01000001">
    <property type="protein sequence ID" value="RVU38000.1"/>
    <property type="molecule type" value="Genomic_DNA"/>
</dbReference>
<dbReference type="Proteomes" id="UP000287447">
    <property type="component" value="Unassembled WGS sequence"/>
</dbReference>
<feature type="chain" id="PRO_5018790031" evidence="5">
    <location>
        <begin position="25"/>
        <end position="290"/>
    </location>
</feature>
<sequence length="290" mass="30990">MKSYLKSTTALAFAAALLTGCAVSSLPDIKASTPSGSAFDVALHKEYVKLAEMEAAEYDWADADTFTVRARSVLEGNSPQPEEISARDLPEKSIRVLTASRERLMAALAAGGREASPEHAAGAQGGFDCWMQEQEEDLQPDDIEACKKAFIFHIEKLEAALQPEVAAAAPPKPVAPPPPLPKPVTILFDFDSAELTPSESAKIDQAIAAFDKGQAVVLRLAGHTDTRGDAEYNQKLSEARVDAVFAALAAKGFNLSKIRTTALGEDLPAVPTGDNVKEQNNRRVVISFGR</sequence>
<evidence type="ECO:0000256" key="1">
    <source>
        <dbReference type="ARBA" id="ARBA00004442"/>
    </source>
</evidence>
<evidence type="ECO:0000256" key="3">
    <source>
        <dbReference type="ARBA" id="ARBA00023237"/>
    </source>
</evidence>
<dbReference type="GO" id="GO:0009279">
    <property type="term" value="C:cell outer membrane"/>
    <property type="evidence" value="ECO:0007669"/>
    <property type="project" value="UniProtKB-SubCell"/>
</dbReference>
<keyword evidence="3" id="KW-0998">Cell outer membrane</keyword>
<dbReference type="SUPFAM" id="SSF103088">
    <property type="entry name" value="OmpA-like"/>
    <property type="match status" value="1"/>
</dbReference>
<evidence type="ECO:0000256" key="4">
    <source>
        <dbReference type="PROSITE-ProRule" id="PRU00473"/>
    </source>
</evidence>
<dbReference type="PANTHER" id="PTHR30329">
    <property type="entry name" value="STATOR ELEMENT OF FLAGELLAR MOTOR COMPLEX"/>
    <property type="match status" value="1"/>
</dbReference>
<dbReference type="AlphaFoldDB" id="A0A3S2Y434"/>
<dbReference type="PANTHER" id="PTHR30329:SF21">
    <property type="entry name" value="LIPOPROTEIN YIAD-RELATED"/>
    <property type="match status" value="1"/>
</dbReference>
<gene>
    <name evidence="7" type="ORF">EOI86_01455</name>
</gene>
<dbReference type="InterPro" id="IPR036737">
    <property type="entry name" value="OmpA-like_sf"/>
</dbReference>
<evidence type="ECO:0000256" key="5">
    <source>
        <dbReference type="SAM" id="SignalP"/>
    </source>
</evidence>
<dbReference type="InterPro" id="IPR006664">
    <property type="entry name" value="OMP_bac"/>
</dbReference>
<dbReference type="PRINTS" id="PR01021">
    <property type="entry name" value="OMPADOMAIN"/>
</dbReference>
<accession>A0A3S2Y434</accession>
<dbReference type="InterPro" id="IPR006665">
    <property type="entry name" value="OmpA-like"/>
</dbReference>
<comment type="subcellular location">
    <subcellularLocation>
        <location evidence="1">Cell outer membrane</location>
    </subcellularLocation>
</comment>
<dbReference type="CDD" id="cd07185">
    <property type="entry name" value="OmpA_C-like"/>
    <property type="match status" value="1"/>
</dbReference>
<evidence type="ECO:0000256" key="2">
    <source>
        <dbReference type="ARBA" id="ARBA00023136"/>
    </source>
</evidence>
<name>A0A3S2Y434_9PROT</name>
<dbReference type="PROSITE" id="PS51257">
    <property type="entry name" value="PROKAR_LIPOPROTEIN"/>
    <property type="match status" value="1"/>
</dbReference>
<keyword evidence="2 4" id="KW-0472">Membrane</keyword>
<comment type="caution">
    <text evidence="7">The sequence shown here is derived from an EMBL/GenBank/DDBJ whole genome shotgun (WGS) entry which is preliminary data.</text>
</comment>
<feature type="signal peptide" evidence="5">
    <location>
        <begin position="1"/>
        <end position="24"/>
    </location>
</feature>
<protein>
    <submittedName>
        <fullName evidence="7">OmpA family protein</fullName>
    </submittedName>
</protein>
<dbReference type="RefSeq" id="WP_127763373.1">
    <property type="nucleotide sequence ID" value="NZ_SADE01000001.1"/>
</dbReference>
<dbReference type="Pfam" id="PF00691">
    <property type="entry name" value="OmpA"/>
    <property type="match status" value="1"/>
</dbReference>
<dbReference type="PROSITE" id="PS51123">
    <property type="entry name" value="OMPA_2"/>
    <property type="match status" value="1"/>
</dbReference>
<organism evidence="7 8">
    <name type="scientific">Hwanghaeella grinnelliae</name>
    <dbReference type="NCBI Taxonomy" id="2500179"/>
    <lineage>
        <taxon>Bacteria</taxon>
        <taxon>Pseudomonadati</taxon>
        <taxon>Pseudomonadota</taxon>
        <taxon>Alphaproteobacteria</taxon>
        <taxon>Rhodospirillales</taxon>
        <taxon>Rhodospirillaceae</taxon>
        <taxon>Hwanghaeella</taxon>
    </lineage>
</organism>
<dbReference type="Gene3D" id="3.30.1330.60">
    <property type="entry name" value="OmpA-like domain"/>
    <property type="match status" value="1"/>
</dbReference>
<feature type="domain" description="OmpA-like" evidence="6">
    <location>
        <begin position="175"/>
        <end position="290"/>
    </location>
</feature>
<reference evidence="8" key="1">
    <citation type="submission" date="2019-01" db="EMBL/GenBank/DDBJ databases">
        <title>Gri0909 isolated from a small marine red alga.</title>
        <authorList>
            <person name="Kim J."/>
            <person name="Jeong S.E."/>
            <person name="Jeon C.O."/>
        </authorList>
    </citation>
    <scope>NUCLEOTIDE SEQUENCE [LARGE SCALE GENOMIC DNA]</scope>
    <source>
        <strain evidence="8">Gri0909</strain>
    </source>
</reference>
<keyword evidence="8" id="KW-1185">Reference proteome</keyword>
<proteinExistence type="predicted"/>
<dbReference type="OrthoDB" id="189250at2"/>
<evidence type="ECO:0000313" key="8">
    <source>
        <dbReference type="Proteomes" id="UP000287447"/>
    </source>
</evidence>
<keyword evidence="5" id="KW-0732">Signal</keyword>
<dbReference type="InterPro" id="IPR050330">
    <property type="entry name" value="Bact_OuterMem_StrucFunc"/>
</dbReference>